<keyword evidence="3" id="KW-0067">ATP-binding</keyword>
<evidence type="ECO:0000313" key="6">
    <source>
        <dbReference type="Proteomes" id="UP000318422"/>
    </source>
</evidence>
<dbReference type="Pfam" id="PF02682">
    <property type="entry name" value="CT_C_D"/>
    <property type="match status" value="1"/>
</dbReference>
<keyword evidence="1" id="KW-0547">Nucleotide-binding</keyword>
<evidence type="ECO:0000313" key="5">
    <source>
        <dbReference type="EMBL" id="GEC96844.1"/>
    </source>
</evidence>
<dbReference type="GO" id="GO:0005524">
    <property type="term" value="F:ATP binding"/>
    <property type="evidence" value="ECO:0007669"/>
    <property type="project" value="UniProtKB-KW"/>
</dbReference>
<dbReference type="InterPro" id="IPR003833">
    <property type="entry name" value="CT_C_D"/>
</dbReference>
<dbReference type="Proteomes" id="UP000318422">
    <property type="component" value="Unassembled WGS sequence"/>
</dbReference>
<name>A0A4Y4CZD4_ZOORA</name>
<dbReference type="InterPro" id="IPR029000">
    <property type="entry name" value="Cyclophilin-like_dom_sf"/>
</dbReference>
<dbReference type="PANTHER" id="PTHR34698">
    <property type="entry name" value="5-OXOPROLINASE SUBUNIT B"/>
    <property type="match status" value="1"/>
</dbReference>
<evidence type="ECO:0000259" key="4">
    <source>
        <dbReference type="SMART" id="SM00796"/>
    </source>
</evidence>
<dbReference type="AlphaFoldDB" id="A0A4Y4CZD4"/>
<reference evidence="5 6" key="1">
    <citation type="submission" date="2019-06" db="EMBL/GenBank/DDBJ databases">
        <title>Whole genome shotgun sequence of Zoogloea ramigera NBRC 15342.</title>
        <authorList>
            <person name="Hosoyama A."/>
            <person name="Uohara A."/>
            <person name="Ohji S."/>
            <person name="Ichikawa N."/>
        </authorList>
    </citation>
    <scope>NUCLEOTIDE SEQUENCE [LARGE SCALE GENOMIC DNA]</scope>
    <source>
        <strain evidence="5 6">NBRC 15342</strain>
    </source>
</reference>
<accession>A0A4Y4CZD4</accession>
<gene>
    <name evidence="5" type="ORF">ZRA01_29170</name>
</gene>
<dbReference type="SUPFAM" id="SSF160467">
    <property type="entry name" value="PH0987 N-terminal domain-like"/>
    <property type="match status" value="1"/>
</dbReference>
<protein>
    <submittedName>
        <fullName evidence="5">Allophanate hydrolase</fullName>
    </submittedName>
</protein>
<dbReference type="OrthoDB" id="9778567at2"/>
<dbReference type="PANTHER" id="PTHR34698:SF2">
    <property type="entry name" value="5-OXOPROLINASE SUBUNIT B"/>
    <property type="match status" value="1"/>
</dbReference>
<dbReference type="InterPro" id="IPR010016">
    <property type="entry name" value="PxpB"/>
</dbReference>
<evidence type="ECO:0000256" key="2">
    <source>
        <dbReference type="ARBA" id="ARBA00022801"/>
    </source>
</evidence>
<dbReference type="GO" id="GO:0016787">
    <property type="term" value="F:hydrolase activity"/>
    <property type="evidence" value="ECO:0007669"/>
    <property type="project" value="UniProtKB-KW"/>
</dbReference>
<dbReference type="SMART" id="SM00796">
    <property type="entry name" value="AHS1"/>
    <property type="match status" value="1"/>
</dbReference>
<keyword evidence="6" id="KW-1185">Reference proteome</keyword>
<proteinExistence type="predicted"/>
<evidence type="ECO:0000256" key="3">
    <source>
        <dbReference type="ARBA" id="ARBA00022840"/>
    </source>
</evidence>
<feature type="domain" description="Carboxyltransferase" evidence="4">
    <location>
        <begin position="9"/>
        <end position="210"/>
    </location>
</feature>
<sequence>MSPPAAGFPRLLALGDAAFTVEFGGGIAPEIHARVLGFAAALADCAIPGVIERVPTFRSVTVHFDPDLIDPPRLAADLLALAQAGHEAAASGRRWVLPVCFDDALAPDLPDVAAHCGLAREAVIERLTATEFSVYMLGFLPGFAYLGGLPAALEMPRLATPRTRVPAGSLAIAGRMAAIYPWDSPGGWRLVGRTGVGLFDAGNATRPALLAAGDRVRFRAVASLAEAAEITETVPELP</sequence>
<keyword evidence="2 5" id="KW-0378">Hydrolase</keyword>
<dbReference type="SUPFAM" id="SSF50891">
    <property type="entry name" value="Cyclophilin-like"/>
    <property type="match status" value="1"/>
</dbReference>
<dbReference type="Gene3D" id="2.40.100.10">
    <property type="entry name" value="Cyclophilin-like"/>
    <property type="match status" value="1"/>
</dbReference>
<comment type="caution">
    <text evidence="5">The sequence shown here is derived from an EMBL/GenBank/DDBJ whole genome shotgun (WGS) entry which is preliminary data.</text>
</comment>
<dbReference type="RefSeq" id="WP_141353562.1">
    <property type="nucleotide sequence ID" value="NZ_BJNV01000055.1"/>
</dbReference>
<evidence type="ECO:0000256" key="1">
    <source>
        <dbReference type="ARBA" id="ARBA00022741"/>
    </source>
</evidence>
<organism evidence="5 6">
    <name type="scientific">Zoogloea ramigera</name>
    <dbReference type="NCBI Taxonomy" id="350"/>
    <lineage>
        <taxon>Bacteria</taxon>
        <taxon>Pseudomonadati</taxon>
        <taxon>Pseudomonadota</taxon>
        <taxon>Betaproteobacteria</taxon>
        <taxon>Rhodocyclales</taxon>
        <taxon>Zoogloeaceae</taxon>
        <taxon>Zoogloea</taxon>
    </lineage>
</organism>
<dbReference type="EMBL" id="BJNV01000055">
    <property type="protein sequence ID" value="GEC96844.1"/>
    <property type="molecule type" value="Genomic_DNA"/>
</dbReference>
<dbReference type="NCBIfam" id="TIGR00370">
    <property type="entry name" value="5-oxoprolinase subunit PxpB"/>
    <property type="match status" value="1"/>
</dbReference>
<dbReference type="Gene3D" id="3.30.1360.40">
    <property type="match status" value="1"/>
</dbReference>